<dbReference type="RefSeq" id="WP_160659278.1">
    <property type="nucleotide sequence ID" value="NZ_QBIU01000001.1"/>
</dbReference>
<sequence>MLMMLDSIKLGFFLLEFLALLDSINFESLRFARLDSIFPNFFLESLGFLESKLESI</sequence>
<gene>
    <name evidence="1" type="ORF">DCO61_02340</name>
</gene>
<evidence type="ECO:0000313" key="2">
    <source>
        <dbReference type="Proteomes" id="UP000477070"/>
    </source>
</evidence>
<evidence type="ECO:0000313" key="1">
    <source>
        <dbReference type="EMBL" id="MWV68892.1"/>
    </source>
</evidence>
<name>A0A6B0HMM9_9HELI</name>
<organism evidence="1 2">
    <name type="scientific">Helicobacter saguini</name>
    <dbReference type="NCBI Taxonomy" id="1548018"/>
    <lineage>
        <taxon>Bacteria</taxon>
        <taxon>Pseudomonadati</taxon>
        <taxon>Campylobacterota</taxon>
        <taxon>Epsilonproteobacteria</taxon>
        <taxon>Campylobacterales</taxon>
        <taxon>Helicobacteraceae</taxon>
        <taxon>Helicobacter</taxon>
    </lineage>
</organism>
<accession>A0A6B0HMM9</accession>
<proteinExistence type="predicted"/>
<dbReference type="Proteomes" id="UP000477070">
    <property type="component" value="Unassembled WGS sequence"/>
</dbReference>
<dbReference type="AlphaFoldDB" id="A0A6B0HMM9"/>
<comment type="caution">
    <text evidence="1">The sequence shown here is derived from an EMBL/GenBank/DDBJ whole genome shotgun (WGS) entry which is preliminary data.</text>
</comment>
<reference evidence="1 2" key="1">
    <citation type="submission" date="2019-12" db="EMBL/GenBank/DDBJ databases">
        <title>Multi-Generational Helicobacter saguini Isolates.</title>
        <authorList>
            <person name="Mannion A."/>
            <person name="Shen Z."/>
            <person name="Fox J.G."/>
        </authorList>
    </citation>
    <scope>NUCLEOTIDE SEQUENCE [LARGE SCALE GENOMIC DNA]</scope>
    <source>
        <strain evidence="2">16-048 (F4)</strain>
    </source>
</reference>
<protein>
    <submittedName>
        <fullName evidence="1">Uncharacterized protein</fullName>
    </submittedName>
</protein>
<dbReference type="EMBL" id="QBIU01000001">
    <property type="protein sequence ID" value="MWV68892.1"/>
    <property type="molecule type" value="Genomic_DNA"/>
</dbReference>